<accession>A0ABD3K8F4</accession>
<dbReference type="AlphaFoldDB" id="A0ABD3K8F4"/>
<dbReference type="Proteomes" id="UP001634007">
    <property type="component" value="Unassembled WGS sequence"/>
</dbReference>
<protein>
    <recommendedName>
        <fullName evidence="5">VQ domain-containing protein</fullName>
    </recommendedName>
</protein>
<dbReference type="InterPro" id="IPR039611">
    <property type="entry name" value="VQ_4/11/13/19/31/33"/>
</dbReference>
<feature type="compositionally biased region" description="Polar residues" evidence="4">
    <location>
        <begin position="1"/>
        <end position="15"/>
    </location>
</feature>
<dbReference type="PANTHER" id="PTHR33402:SF17">
    <property type="entry name" value="VQ MOTIF-CONTAINING PROTEIN 33"/>
    <property type="match status" value="1"/>
</dbReference>
<dbReference type="Pfam" id="PF05678">
    <property type="entry name" value="VQ"/>
    <property type="match status" value="1"/>
</dbReference>
<dbReference type="PANTHER" id="PTHR33402">
    <property type="entry name" value="VQ MOTIF-CONTAINING PROTEIN 11-LIKE"/>
    <property type="match status" value="1"/>
</dbReference>
<dbReference type="GO" id="GO:0005634">
    <property type="term" value="C:nucleus"/>
    <property type="evidence" value="ECO:0007669"/>
    <property type="project" value="UniProtKB-SubCell"/>
</dbReference>
<sequence length="202" mass="21892">MSCTNNRAARNSAQPLTPKLITDSSPTTFVQADTTTFKQVVQMLTGSSETARQASSMIQDPTPPPSRSVKPPTTSSPTKQGNKLYERRNNHLGNWDTMDAVVPGNSSQKIPGFLSPRCNGEMSPSALDFPNKLVLSPVTPLREDPFRKSSSPSGGLSKEEKAVAAKKGFYLRPSPINSPRDAEPKLLQLFPTTSGASSFRER</sequence>
<feature type="region of interest" description="Disordered" evidence="4">
    <location>
        <begin position="142"/>
        <end position="202"/>
    </location>
</feature>
<feature type="domain" description="VQ" evidence="5">
    <location>
        <begin position="25"/>
        <end position="50"/>
    </location>
</feature>
<reference evidence="6 7" key="1">
    <citation type="submission" date="2024-11" db="EMBL/GenBank/DDBJ databases">
        <title>Chromosome-level genome assembly of Eucalyptus globulus Labill. provides insights into its genome evolution.</title>
        <authorList>
            <person name="Li X."/>
        </authorList>
    </citation>
    <scope>NUCLEOTIDE SEQUENCE [LARGE SCALE GENOMIC DNA]</scope>
    <source>
        <strain evidence="6">CL2024</strain>
        <tissue evidence="6">Fresh tender leaves</tissue>
    </source>
</reference>
<feature type="compositionally biased region" description="Low complexity" evidence="4">
    <location>
        <begin position="67"/>
        <end position="78"/>
    </location>
</feature>
<evidence type="ECO:0000313" key="6">
    <source>
        <dbReference type="EMBL" id="KAL3736180.1"/>
    </source>
</evidence>
<feature type="compositionally biased region" description="Polar residues" evidence="4">
    <location>
        <begin position="190"/>
        <end position="202"/>
    </location>
</feature>
<evidence type="ECO:0000313" key="7">
    <source>
        <dbReference type="Proteomes" id="UP001634007"/>
    </source>
</evidence>
<feature type="region of interest" description="Disordered" evidence="4">
    <location>
        <begin position="1"/>
        <end position="24"/>
    </location>
</feature>
<feature type="region of interest" description="Disordered" evidence="4">
    <location>
        <begin position="46"/>
        <end position="83"/>
    </location>
</feature>
<keyword evidence="7" id="KW-1185">Reference proteome</keyword>
<comment type="subcellular location">
    <subcellularLocation>
        <location evidence="1">Nucleus</location>
    </subcellularLocation>
</comment>
<evidence type="ECO:0000256" key="2">
    <source>
        <dbReference type="ARBA" id="ARBA00022553"/>
    </source>
</evidence>
<dbReference type="InterPro" id="IPR008889">
    <property type="entry name" value="VQ"/>
</dbReference>
<proteinExistence type="predicted"/>
<feature type="compositionally biased region" description="Polar residues" evidence="4">
    <location>
        <begin position="46"/>
        <end position="59"/>
    </location>
</feature>
<evidence type="ECO:0000256" key="1">
    <source>
        <dbReference type="ARBA" id="ARBA00004123"/>
    </source>
</evidence>
<gene>
    <name evidence="6" type="ORF">ACJRO7_025176</name>
</gene>
<dbReference type="EMBL" id="JBJKBG010000006">
    <property type="protein sequence ID" value="KAL3736180.1"/>
    <property type="molecule type" value="Genomic_DNA"/>
</dbReference>
<keyword evidence="2" id="KW-0597">Phosphoprotein</keyword>
<evidence type="ECO:0000256" key="4">
    <source>
        <dbReference type="SAM" id="MobiDB-lite"/>
    </source>
</evidence>
<organism evidence="6 7">
    <name type="scientific">Eucalyptus globulus</name>
    <name type="common">Tasmanian blue gum</name>
    <dbReference type="NCBI Taxonomy" id="34317"/>
    <lineage>
        <taxon>Eukaryota</taxon>
        <taxon>Viridiplantae</taxon>
        <taxon>Streptophyta</taxon>
        <taxon>Embryophyta</taxon>
        <taxon>Tracheophyta</taxon>
        <taxon>Spermatophyta</taxon>
        <taxon>Magnoliopsida</taxon>
        <taxon>eudicotyledons</taxon>
        <taxon>Gunneridae</taxon>
        <taxon>Pentapetalae</taxon>
        <taxon>rosids</taxon>
        <taxon>malvids</taxon>
        <taxon>Myrtales</taxon>
        <taxon>Myrtaceae</taxon>
        <taxon>Myrtoideae</taxon>
        <taxon>Eucalypteae</taxon>
        <taxon>Eucalyptus</taxon>
    </lineage>
</organism>
<comment type="caution">
    <text evidence="6">The sequence shown here is derived from an EMBL/GenBank/DDBJ whole genome shotgun (WGS) entry which is preliminary data.</text>
</comment>
<keyword evidence="3" id="KW-0539">Nucleus</keyword>
<evidence type="ECO:0000256" key="3">
    <source>
        <dbReference type="ARBA" id="ARBA00023242"/>
    </source>
</evidence>
<name>A0ABD3K8F4_EUCGL</name>
<evidence type="ECO:0000259" key="5">
    <source>
        <dbReference type="Pfam" id="PF05678"/>
    </source>
</evidence>